<dbReference type="EMBL" id="JRWP01000044">
    <property type="protein sequence ID" value="KGY07444.1"/>
    <property type="molecule type" value="Genomic_DNA"/>
</dbReference>
<evidence type="ECO:0000256" key="6">
    <source>
        <dbReference type="ARBA" id="ARBA00023209"/>
    </source>
</evidence>
<reference evidence="9 10" key="1">
    <citation type="submission" date="2014-10" db="EMBL/GenBank/DDBJ databases">
        <title>Genome sequencing of Vibrio sinaloensis T08.</title>
        <authorList>
            <person name="Chan K.-G."/>
            <person name="Mohamad N.I."/>
        </authorList>
    </citation>
    <scope>NUCLEOTIDE SEQUENCE [LARGE SCALE GENOMIC DNA]</scope>
    <source>
        <strain evidence="9 10">T08</strain>
    </source>
</reference>
<organism evidence="9 10">
    <name type="scientific">Photobacterium sp. (strain ATCC 43367)</name>
    <dbReference type="NCBI Taxonomy" id="379097"/>
    <lineage>
        <taxon>Bacteria</taxon>
        <taxon>Pseudomonadati</taxon>
        <taxon>Pseudomonadota</taxon>
        <taxon>Gammaproteobacteria</taxon>
        <taxon>Vibrionales</taxon>
        <taxon>Vibrionaceae</taxon>
        <taxon>Vibrio</taxon>
        <taxon>Vibrio oreintalis group</taxon>
    </lineage>
</organism>
<evidence type="ECO:0000256" key="3">
    <source>
        <dbReference type="ARBA" id="ARBA00022679"/>
    </source>
</evidence>
<comment type="similarity">
    <text evidence="1">Belongs to the CDP-alcohol phosphatidyltransferase class-II family.</text>
</comment>
<protein>
    <submittedName>
        <fullName evidence="9">Phosphatidylserine synthase</fullName>
        <ecNumber evidence="9">2.7.8.8</ecNumber>
    </submittedName>
</protein>
<dbReference type="CDD" id="cd09134">
    <property type="entry name" value="PLDc_PSS_G_neg_1"/>
    <property type="match status" value="1"/>
</dbReference>
<evidence type="ECO:0000256" key="5">
    <source>
        <dbReference type="ARBA" id="ARBA00023098"/>
    </source>
</evidence>
<dbReference type="PANTHER" id="PTHR12586:SF1">
    <property type="entry name" value="CDP-DIACYLGLYCEROL--GLYCEROL-3-PHOSPHATE 3-PHOSPHATIDYLTRANSFERASE, MITOCHONDRIAL"/>
    <property type="match status" value="1"/>
</dbReference>
<dbReference type="Pfam" id="PF13091">
    <property type="entry name" value="PLDc_2"/>
    <property type="match status" value="2"/>
</dbReference>
<dbReference type="NCBIfam" id="NF006946">
    <property type="entry name" value="PRK09428.1"/>
    <property type="match status" value="1"/>
</dbReference>
<dbReference type="InterPro" id="IPR001736">
    <property type="entry name" value="PLipase_D/transphosphatidylase"/>
</dbReference>
<keyword evidence="7" id="KW-1208">Phospholipid metabolism</keyword>
<keyword evidence="6" id="KW-0594">Phospholipid biosynthesis</keyword>
<dbReference type="GO" id="GO:0008444">
    <property type="term" value="F:CDP-diacylglycerol-glycerol-3-phosphate 3-phosphatidyltransferase activity"/>
    <property type="evidence" value="ECO:0007669"/>
    <property type="project" value="InterPro"/>
</dbReference>
<dbReference type="Gene3D" id="3.30.870.10">
    <property type="entry name" value="Endonuclease Chain A"/>
    <property type="match status" value="2"/>
</dbReference>
<dbReference type="PANTHER" id="PTHR12586">
    <property type="entry name" value="CDP-DIACYLGLYCEROL--SERINE O-PHOSPHATIDYLTRANSFERASE"/>
    <property type="match status" value="1"/>
</dbReference>
<dbReference type="OrthoDB" id="8543662at2"/>
<name>A0A0A5HVD0_PHOS4</name>
<keyword evidence="2" id="KW-0444">Lipid biosynthesis</keyword>
<evidence type="ECO:0000256" key="4">
    <source>
        <dbReference type="ARBA" id="ARBA00022737"/>
    </source>
</evidence>
<dbReference type="InterPro" id="IPR016270">
    <property type="entry name" value="PGS1"/>
</dbReference>
<dbReference type="GO" id="GO:0005829">
    <property type="term" value="C:cytosol"/>
    <property type="evidence" value="ECO:0007669"/>
    <property type="project" value="TreeGrafter"/>
</dbReference>
<dbReference type="GO" id="GO:0032049">
    <property type="term" value="P:cardiolipin biosynthetic process"/>
    <property type="evidence" value="ECO:0007669"/>
    <property type="project" value="InterPro"/>
</dbReference>
<dbReference type="AlphaFoldDB" id="A0A0A5HVD0"/>
<dbReference type="PROSITE" id="PS50035">
    <property type="entry name" value="PLD"/>
    <property type="match status" value="2"/>
</dbReference>
<dbReference type="SUPFAM" id="SSF56024">
    <property type="entry name" value="Phospholipase D/nuclease"/>
    <property type="match status" value="2"/>
</dbReference>
<evidence type="ECO:0000313" key="9">
    <source>
        <dbReference type="EMBL" id="KGY07444.1"/>
    </source>
</evidence>
<evidence type="ECO:0000256" key="2">
    <source>
        <dbReference type="ARBA" id="ARBA00022516"/>
    </source>
</evidence>
<sequence>MMTNRNIFEKLPTLAQDPAQFETLYAARDFRTRLIEAIQKASKRIYLVALYLEDDEAGREILTELYEAKQRNPGLDIAVCVDWHRAQRGLIGAAPGETNASMYQAFADKYPHKVPVYGVPVRGREVFGVLHLKGFIVDDQVIYSGASLNNIYLNYKERYRFDRYHVLGNKALADSMVDLVQKEMIAHPAVNDLACPSKPETKEIKAQIRQLRGSLAKASYQFKPESVSAGQVAVTPIVGVGKKRNKLNQGINQLLAMAKDEIFICTPYFNFPRSVAKEVKKAIKRGVKVTIVVGDKTANDFYIAPDQEFKTIGGLPYLYERNLRQFAKANEANIASRKLSIHLWKHDENSYHLKGIWVDKRYMMITGNNLNPRAWKLDLENAILIQDNYHHLTEQFEQEVANILQHTHLICTYKQLEKFENYPEPVQKLMRKITRVKADRVLKQIL</sequence>
<feature type="domain" description="PLD phosphodiesterase" evidence="8">
    <location>
        <begin position="347"/>
        <end position="374"/>
    </location>
</feature>
<gene>
    <name evidence="9" type="primary">pssA</name>
    <name evidence="9" type="ORF">NM06_16650</name>
</gene>
<evidence type="ECO:0000259" key="8">
    <source>
        <dbReference type="PROSITE" id="PS50035"/>
    </source>
</evidence>
<dbReference type="STRING" id="379097.SE23_17095"/>
<evidence type="ECO:0000256" key="1">
    <source>
        <dbReference type="ARBA" id="ARBA00010682"/>
    </source>
</evidence>
<dbReference type="CDD" id="cd09136">
    <property type="entry name" value="PLDc_PSS_G_neg_2"/>
    <property type="match status" value="1"/>
</dbReference>
<dbReference type="SMART" id="SM00155">
    <property type="entry name" value="PLDc"/>
    <property type="match status" value="2"/>
</dbReference>
<evidence type="ECO:0000313" key="10">
    <source>
        <dbReference type="Proteomes" id="UP000030451"/>
    </source>
</evidence>
<proteinExistence type="inferred from homology"/>
<keyword evidence="3 9" id="KW-0808">Transferase</keyword>
<dbReference type="Proteomes" id="UP000030451">
    <property type="component" value="Unassembled WGS sequence"/>
</dbReference>
<evidence type="ECO:0000256" key="7">
    <source>
        <dbReference type="ARBA" id="ARBA00023264"/>
    </source>
</evidence>
<feature type="domain" description="PLD phosphodiesterase" evidence="8">
    <location>
        <begin position="126"/>
        <end position="152"/>
    </location>
</feature>
<dbReference type="RefSeq" id="WP_038192289.1">
    <property type="nucleotide sequence ID" value="NZ_JRWP01000044.1"/>
</dbReference>
<keyword evidence="4" id="KW-0677">Repeat</keyword>
<dbReference type="InterPro" id="IPR025202">
    <property type="entry name" value="PLD-like_dom"/>
</dbReference>
<dbReference type="GO" id="GO:0003882">
    <property type="term" value="F:CDP-diacylglycerol-serine O-phosphatidyltransferase activity"/>
    <property type="evidence" value="ECO:0007669"/>
    <property type="project" value="UniProtKB-EC"/>
</dbReference>
<dbReference type="PIRSF" id="PIRSF000850">
    <property type="entry name" value="Phospholipase_D_PSS"/>
    <property type="match status" value="1"/>
</dbReference>
<keyword evidence="5" id="KW-0443">Lipid metabolism</keyword>
<dbReference type="EC" id="2.7.8.8" evidence="9"/>
<accession>A0A0A5HVD0</accession>
<comment type="caution">
    <text evidence="9">The sequence shown here is derived from an EMBL/GenBank/DDBJ whole genome shotgun (WGS) entry which is preliminary data.</text>
</comment>